<dbReference type="InterPro" id="IPR025474">
    <property type="entry name" value="DUF4325"/>
</dbReference>
<dbReference type="InterPro" id="IPR036390">
    <property type="entry name" value="WH_DNA-bd_sf"/>
</dbReference>
<name>A0ABP6QRA0_9ACTN</name>
<dbReference type="Proteomes" id="UP001500728">
    <property type="component" value="Unassembled WGS sequence"/>
</dbReference>
<dbReference type="EMBL" id="BAAAUW010000001">
    <property type="protein sequence ID" value="GAA3245441.1"/>
    <property type="molecule type" value="Genomic_DNA"/>
</dbReference>
<accession>A0ABP6QRA0</accession>
<evidence type="ECO:0000259" key="2">
    <source>
        <dbReference type="Pfam" id="PF14213"/>
    </source>
</evidence>
<dbReference type="RefSeq" id="WP_176603849.1">
    <property type="nucleotide sequence ID" value="NZ_BAAAUW010000001.1"/>
</dbReference>
<organism evidence="3 4">
    <name type="scientific">Streptomyces labedae</name>
    <dbReference type="NCBI Taxonomy" id="285569"/>
    <lineage>
        <taxon>Bacteria</taxon>
        <taxon>Bacillati</taxon>
        <taxon>Actinomycetota</taxon>
        <taxon>Actinomycetes</taxon>
        <taxon>Kitasatosporales</taxon>
        <taxon>Streptomycetaceae</taxon>
        <taxon>Streptomyces</taxon>
    </lineage>
</organism>
<gene>
    <name evidence="3" type="ORF">GCM10010469_00510</name>
</gene>
<proteinExistence type="predicted"/>
<evidence type="ECO:0008006" key="5">
    <source>
        <dbReference type="Google" id="ProtNLM"/>
    </source>
</evidence>
<reference evidence="4" key="1">
    <citation type="journal article" date="2019" name="Int. J. Syst. Evol. Microbiol.">
        <title>The Global Catalogue of Microorganisms (GCM) 10K type strain sequencing project: providing services to taxonomists for standard genome sequencing and annotation.</title>
        <authorList>
            <consortium name="The Broad Institute Genomics Platform"/>
            <consortium name="The Broad Institute Genome Sequencing Center for Infectious Disease"/>
            <person name="Wu L."/>
            <person name="Ma J."/>
        </authorList>
    </citation>
    <scope>NUCLEOTIDE SEQUENCE [LARGE SCALE GENOMIC DNA]</scope>
    <source>
        <strain evidence="4">JCM 9381</strain>
    </source>
</reference>
<feature type="domain" description="HTH marR-type" evidence="1">
    <location>
        <begin position="136"/>
        <end position="174"/>
    </location>
</feature>
<comment type="caution">
    <text evidence="3">The sequence shown here is derived from an EMBL/GenBank/DDBJ whole genome shotgun (WGS) entry which is preliminary data.</text>
</comment>
<feature type="domain" description="DUF4325" evidence="2">
    <location>
        <begin position="29"/>
        <end position="70"/>
    </location>
</feature>
<dbReference type="Pfam" id="PF12802">
    <property type="entry name" value="MarR_2"/>
    <property type="match status" value="1"/>
</dbReference>
<dbReference type="Pfam" id="PF14213">
    <property type="entry name" value="DUF4325"/>
    <property type="match status" value="1"/>
</dbReference>
<evidence type="ECO:0000313" key="3">
    <source>
        <dbReference type="EMBL" id="GAA3245441.1"/>
    </source>
</evidence>
<evidence type="ECO:0000259" key="1">
    <source>
        <dbReference type="Pfam" id="PF12802"/>
    </source>
</evidence>
<dbReference type="InterPro" id="IPR000835">
    <property type="entry name" value="HTH_MarR-typ"/>
</dbReference>
<dbReference type="SUPFAM" id="SSF46785">
    <property type="entry name" value="Winged helix' DNA-binding domain"/>
    <property type="match status" value="1"/>
</dbReference>
<sequence>MKPQKRETLLTYPVKEHGTFLATRAKGADARRVLEEQLAAAAPVAVLTIDFAGVEAMTNSFVDEFLGKFYLLLAAGDVNTDGVRLVGLDEETREGVTVCLERRKQIALDGDTHELLGDAAILAGAYAEARRLRGFRAAQLAEALGISLPNANNRLKRLVEAGALYRERAAGPERGGKEFTYRVPRAAD</sequence>
<protein>
    <recommendedName>
        <fullName evidence="5">DUF4325 domain-containing protein</fullName>
    </recommendedName>
</protein>
<keyword evidence="4" id="KW-1185">Reference proteome</keyword>
<evidence type="ECO:0000313" key="4">
    <source>
        <dbReference type="Proteomes" id="UP001500728"/>
    </source>
</evidence>